<feature type="domain" description="CHK kinase-like" evidence="1">
    <location>
        <begin position="120"/>
        <end position="311"/>
    </location>
</feature>
<dbReference type="Gene3D" id="3.90.1200.10">
    <property type="match status" value="1"/>
</dbReference>
<evidence type="ECO:0000259" key="1">
    <source>
        <dbReference type="SMART" id="SM00587"/>
    </source>
</evidence>
<protein>
    <recommendedName>
        <fullName evidence="1">CHK kinase-like domain-containing protein</fullName>
    </recommendedName>
</protein>
<comment type="caution">
    <text evidence="2">The sequence shown here is derived from an EMBL/GenBank/DDBJ whole genome shotgun (WGS) entry which is preliminary data.</text>
</comment>
<dbReference type="Pfam" id="PF02958">
    <property type="entry name" value="EcKL"/>
    <property type="match status" value="1"/>
</dbReference>
<evidence type="ECO:0000313" key="2">
    <source>
        <dbReference type="EMBL" id="KAF2886732.1"/>
    </source>
</evidence>
<keyword evidence="3" id="KW-1185">Reference proteome</keyword>
<dbReference type="PANTHER" id="PTHR11012:SF30">
    <property type="entry name" value="PROTEIN KINASE-LIKE DOMAIN-CONTAINING"/>
    <property type="match status" value="1"/>
</dbReference>
<dbReference type="Proteomes" id="UP000801492">
    <property type="component" value="Unassembled WGS sequence"/>
</dbReference>
<name>A0A8K0CME7_IGNLU</name>
<dbReference type="InterPro" id="IPR004119">
    <property type="entry name" value="EcKL"/>
</dbReference>
<dbReference type="PANTHER" id="PTHR11012">
    <property type="entry name" value="PROTEIN KINASE-LIKE DOMAIN-CONTAINING"/>
    <property type="match status" value="1"/>
</dbReference>
<organism evidence="2 3">
    <name type="scientific">Ignelater luminosus</name>
    <name type="common">Cucubano</name>
    <name type="synonym">Pyrophorus luminosus</name>
    <dbReference type="NCBI Taxonomy" id="2038154"/>
    <lineage>
        <taxon>Eukaryota</taxon>
        <taxon>Metazoa</taxon>
        <taxon>Ecdysozoa</taxon>
        <taxon>Arthropoda</taxon>
        <taxon>Hexapoda</taxon>
        <taxon>Insecta</taxon>
        <taxon>Pterygota</taxon>
        <taxon>Neoptera</taxon>
        <taxon>Endopterygota</taxon>
        <taxon>Coleoptera</taxon>
        <taxon>Polyphaga</taxon>
        <taxon>Elateriformia</taxon>
        <taxon>Elateroidea</taxon>
        <taxon>Elateridae</taxon>
        <taxon>Agrypninae</taxon>
        <taxon>Pyrophorini</taxon>
        <taxon>Ignelater</taxon>
    </lineage>
</organism>
<sequence>MDIKTTLLKIAEQEGLIDCSTDDLKDGDSHGYLGDINIVNINGKTKNGEKTQLSVLIKCAATNEKLRENGIVGIYEREIRMYTSIFPAYYDFEKEKGIKIPFPLTPRCYGAFTNCNPEILILENLSTLGYQSWNKKLQMQDSHVRVALKEYGRYHALGFVIQDQNPTLFKKLTDNFDNSFEIFMKRGGMFYSFIQKIQLALNAIDSSSNVFRRYEEFLNGIEQKFTDVLAKDDKYNSILHGDSWCNNMMFKYNQENQPVDIRFIDFQLSRVGPPICDLAYFLYGCTSKEVLDNMNTYKAFYYENLSKHIKLLGSNPDSVYPPSAFEEQWKKYAKFGLMTSGLINFALLSEKHEVIDFNEVAAAGHNIGTAFDYEIANMKEFNIRMTRIIENFVANDLL</sequence>
<dbReference type="InterPro" id="IPR015897">
    <property type="entry name" value="CHK_kinase-like"/>
</dbReference>
<accession>A0A8K0CME7</accession>
<dbReference type="EMBL" id="VTPC01086630">
    <property type="protein sequence ID" value="KAF2886732.1"/>
    <property type="molecule type" value="Genomic_DNA"/>
</dbReference>
<reference evidence="2" key="1">
    <citation type="submission" date="2019-08" db="EMBL/GenBank/DDBJ databases">
        <title>The genome of the North American firefly Photinus pyralis.</title>
        <authorList>
            <consortium name="Photinus pyralis genome working group"/>
            <person name="Fallon T.R."/>
            <person name="Sander Lower S.E."/>
            <person name="Weng J.-K."/>
        </authorList>
    </citation>
    <scope>NUCLEOTIDE SEQUENCE</scope>
    <source>
        <strain evidence="2">TRF0915ILg1</strain>
        <tissue evidence="2">Whole body</tissue>
    </source>
</reference>
<gene>
    <name evidence="2" type="ORF">ILUMI_19441</name>
</gene>
<proteinExistence type="predicted"/>
<dbReference type="OrthoDB" id="191037at2759"/>
<dbReference type="SMART" id="SM00587">
    <property type="entry name" value="CHK"/>
    <property type="match status" value="1"/>
</dbReference>
<dbReference type="SUPFAM" id="SSF56112">
    <property type="entry name" value="Protein kinase-like (PK-like)"/>
    <property type="match status" value="1"/>
</dbReference>
<dbReference type="InterPro" id="IPR011009">
    <property type="entry name" value="Kinase-like_dom_sf"/>
</dbReference>
<dbReference type="AlphaFoldDB" id="A0A8K0CME7"/>
<evidence type="ECO:0000313" key="3">
    <source>
        <dbReference type="Proteomes" id="UP000801492"/>
    </source>
</evidence>